<proteinExistence type="predicted"/>
<dbReference type="Proteomes" id="UP001497512">
    <property type="component" value="Chromosome 3"/>
</dbReference>
<evidence type="ECO:0000313" key="3">
    <source>
        <dbReference type="EMBL" id="CAK9221002.1"/>
    </source>
</evidence>
<keyword evidence="2" id="KW-0472">Membrane</keyword>
<feature type="region of interest" description="Disordered" evidence="1">
    <location>
        <begin position="62"/>
        <end position="90"/>
    </location>
</feature>
<accession>A0ABP0UH92</accession>
<reference evidence="3" key="1">
    <citation type="submission" date="2024-02" db="EMBL/GenBank/DDBJ databases">
        <authorList>
            <consortium name="ELIXIR-Norway"/>
            <consortium name="Elixir Norway"/>
        </authorList>
    </citation>
    <scope>NUCLEOTIDE SEQUENCE</scope>
</reference>
<keyword evidence="2" id="KW-1133">Transmembrane helix</keyword>
<name>A0ABP0UH92_9BRYO</name>
<gene>
    <name evidence="3" type="ORF">CSSPTR1EN2_LOCUS15738</name>
</gene>
<evidence type="ECO:0000256" key="1">
    <source>
        <dbReference type="SAM" id="MobiDB-lite"/>
    </source>
</evidence>
<keyword evidence="4" id="KW-1185">Reference proteome</keyword>
<sequence length="119" mass="12430">MGAGISFISANVATPPTSEWQALASSFASDSATLMSRLLLLFIFITISACGLHLHMRKRLSVSDDGPTAREEPPEEIEMNDLPSAEEPSSFTGAVAESILSAANTVSLDAVSIAMNASS</sequence>
<organism evidence="3 4">
    <name type="scientific">Sphagnum troendelagicum</name>
    <dbReference type="NCBI Taxonomy" id="128251"/>
    <lineage>
        <taxon>Eukaryota</taxon>
        <taxon>Viridiplantae</taxon>
        <taxon>Streptophyta</taxon>
        <taxon>Embryophyta</taxon>
        <taxon>Bryophyta</taxon>
        <taxon>Sphagnophytina</taxon>
        <taxon>Sphagnopsida</taxon>
        <taxon>Sphagnales</taxon>
        <taxon>Sphagnaceae</taxon>
        <taxon>Sphagnum</taxon>
    </lineage>
</organism>
<evidence type="ECO:0000313" key="4">
    <source>
        <dbReference type="Proteomes" id="UP001497512"/>
    </source>
</evidence>
<protein>
    <submittedName>
        <fullName evidence="3">Uncharacterized protein</fullName>
    </submittedName>
</protein>
<evidence type="ECO:0000256" key="2">
    <source>
        <dbReference type="SAM" id="Phobius"/>
    </source>
</evidence>
<feature type="transmembrane region" description="Helical" evidence="2">
    <location>
        <begin position="34"/>
        <end position="54"/>
    </location>
</feature>
<keyword evidence="2" id="KW-0812">Transmembrane</keyword>
<dbReference type="EMBL" id="OZ019895">
    <property type="protein sequence ID" value="CAK9221002.1"/>
    <property type="molecule type" value="Genomic_DNA"/>
</dbReference>